<feature type="domain" description="Cadherin" evidence="16">
    <location>
        <begin position="236"/>
        <end position="301"/>
    </location>
</feature>
<dbReference type="GO" id="GO:0007156">
    <property type="term" value="P:homophilic cell adhesion via plasma membrane adhesion molecules"/>
    <property type="evidence" value="ECO:0007669"/>
    <property type="project" value="InterPro"/>
</dbReference>
<comment type="subcellular location">
    <subcellularLocation>
        <location evidence="1">Cell junction</location>
        <location evidence="1">Desmosome</location>
    </subcellularLocation>
    <subcellularLocation>
        <location evidence="13">Cell membrane</location>
        <topology evidence="13">Single-pass type I membrane protein</topology>
    </subcellularLocation>
</comment>
<dbReference type="GO" id="GO:0045216">
    <property type="term" value="P:cell-cell junction organization"/>
    <property type="evidence" value="ECO:0007669"/>
    <property type="project" value="UniProtKB-ARBA"/>
</dbReference>
<reference evidence="17" key="2">
    <citation type="submission" date="2025-09" db="UniProtKB">
        <authorList>
            <consortium name="Ensembl"/>
        </authorList>
    </citation>
    <scope>IDENTIFICATION</scope>
</reference>
<dbReference type="PRINTS" id="PR01818">
    <property type="entry name" value="DESMOCADHERN"/>
</dbReference>
<dbReference type="InterPro" id="IPR009122">
    <property type="entry name" value="Desmosomal_cadherin"/>
</dbReference>
<dbReference type="Ensembl" id="ENSNMLT00000047209.1">
    <property type="protein sequence ID" value="ENSNMLP00000042498.1"/>
    <property type="gene ID" value="ENSNMLG00000025903.1"/>
</dbReference>
<feature type="region of interest" description="Disordered" evidence="15">
    <location>
        <begin position="1002"/>
        <end position="1028"/>
    </location>
</feature>
<keyword evidence="6 12" id="KW-0106">Calcium</keyword>
<dbReference type="InterPro" id="IPR002126">
    <property type="entry name" value="Cadherin-like_dom"/>
</dbReference>
<keyword evidence="2" id="KW-1003">Cell membrane</keyword>
<dbReference type="FunFam" id="2.60.40.60:FF:000074">
    <property type="entry name" value="Desmoglein 4"/>
    <property type="match status" value="1"/>
</dbReference>
<evidence type="ECO:0000256" key="12">
    <source>
        <dbReference type="PROSITE-ProRule" id="PRU00043"/>
    </source>
</evidence>
<keyword evidence="10" id="KW-0472">Membrane</keyword>
<evidence type="ECO:0000256" key="3">
    <source>
        <dbReference type="ARBA" id="ARBA00022692"/>
    </source>
</evidence>
<dbReference type="SUPFAM" id="SSF49313">
    <property type="entry name" value="Cadherin-like"/>
    <property type="match status" value="5"/>
</dbReference>
<name>A0A8C6UWC5_9GOBI</name>
<dbReference type="AlphaFoldDB" id="A0A8C6UWC5"/>
<dbReference type="PROSITE" id="PS50268">
    <property type="entry name" value="CADHERIN_2"/>
    <property type="match status" value="5"/>
</dbReference>
<organism evidence="17 18">
    <name type="scientific">Neogobius melanostomus</name>
    <name type="common">round goby</name>
    <dbReference type="NCBI Taxonomy" id="47308"/>
    <lineage>
        <taxon>Eukaryota</taxon>
        <taxon>Metazoa</taxon>
        <taxon>Chordata</taxon>
        <taxon>Craniata</taxon>
        <taxon>Vertebrata</taxon>
        <taxon>Euteleostomi</taxon>
        <taxon>Actinopterygii</taxon>
        <taxon>Neopterygii</taxon>
        <taxon>Teleostei</taxon>
        <taxon>Neoteleostei</taxon>
        <taxon>Acanthomorphata</taxon>
        <taxon>Gobiaria</taxon>
        <taxon>Gobiiformes</taxon>
        <taxon>Gobioidei</taxon>
        <taxon>Gobiidae</taxon>
        <taxon>Benthophilinae</taxon>
        <taxon>Neogobiini</taxon>
        <taxon>Neogobius</taxon>
    </lineage>
</organism>
<dbReference type="InterPro" id="IPR000233">
    <property type="entry name" value="Cadherin_Y-type_LIR"/>
</dbReference>
<dbReference type="GO" id="GO:0060027">
    <property type="term" value="P:convergent extension involved in gastrulation"/>
    <property type="evidence" value="ECO:0007669"/>
    <property type="project" value="UniProtKB-ARBA"/>
</dbReference>
<keyword evidence="8" id="KW-0965">Cell junction</keyword>
<evidence type="ECO:0000256" key="6">
    <source>
        <dbReference type="ARBA" id="ARBA00022837"/>
    </source>
</evidence>
<keyword evidence="5" id="KW-0677">Repeat</keyword>
<evidence type="ECO:0000256" key="10">
    <source>
        <dbReference type="ARBA" id="ARBA00023136"/>
    </source>
</evidence>
<dbReference type="GO" id="GO:0005886">
    <property type="term" value="C:plasma membrane"/>
    <property type="evidence" value="ECO:0007669"/>
    <property type="project" value="UniProtKB-SubCell"/>
</dbReference>
<evidence type="ECO:0000313" key="18">
    <source>
        <dbReference type="Proteomes" id="UP000694523"/>
    </source>
</evidence>
<sequence>MLLTSEAAKVRKKREWVIPPAKLMENTDYRDREYIAKIRSDRETTKKVQYFLSGPGADKHPFSVFVVDHDTGFVKVNVPSLDRELYPHYNLTGVARFLDGSKAEDDIPLVVTVLDQNDNAPVFETQTGSINEMSVKGTVVMTLRGTDADQEGTINSRLHYTIISQEPKTDPPMFVLDAKTGEVKVRETDELDRETFDFYKLMIEVKDMGGGVGALSGSGSVEITVLDINDNPPVLEKTAYAGAVDENVDDVVVMRIKATDRDLRPTDNWLARFHIVKGNEDGLFSITTDPETNEGILRLVKVRAAQNSICHGTPISIKVNNIPEGPEFQPETKEVPVSEDPDQSLDAVIVTYPAIDPDTGKTAENVNYAKAHDPDNWITIDDETAEIRLNKAPDRESPHVVNGTYYAKIVAITKDMPSKTATGTIAIKVKDFNDHCPTLESALEGICLGQKSVNVSASDEDLDPNGAPFTFKIIPENTRGLWNVEVISATKATLVSQEILWRGQYLIEVAVFDAQGLSCPTPEVLTVEVCECGKDKNALSCNVREASSDKPKESNFGGPAVAVMLCAACLLFLIPFLLVFCQCGGPNAVFADKFSELPFEAKEHLISYHTEGQGEDKHIQTVISYDETNMTRGKGGGQGFRDGDHTKTDREPNFKCGRFFVNNQWTTYDHPSGLFENMALPEEFLVEYYTQVRTFLNSGDALLVYNDEGCGSPAGSVGCCSLLESDNDLQFLDDLGPKFKILADICVPPKPVQPPTPTHKVKQRSQREVFPGYIVVGGPQIAGQAGGVTRSTSTIISSTGVSGGFTSGSLPSSPLPTVFVSGSPSSPITSPTSPTILLPGSPGSPGVAGMEGWKMVGPNPEGHYTLVPDKKSTALITETKSTAVEADSSNSGSPQGTSPEGDVLKKKAAPPQGVLGHAAHSGVTGILSGHPLTSTRGLVTVNKPWGGGWVVQSQPTELSPVFSPGLPPVAILGAGVGVTQNKGVHIIQNHTPLVQHTIVNAKDSKPSSKQDTGKPSFSRTLAKKGKNVPKKIHIEKAKQKDQWLTLLSMCHSYSYSHPHLYKKLL</sequence>
<evidence type="ECO:0000256" key="7">
    <source>
        <dbReference type="ARBA" id="ARBA00022889"/>
    </source>
</evidence>
<keyword evidence="9" id="KW-1133">Transmembrane helix</keyword>
<evidence type="ECO:0000256" key="1">
    <source>
        <dbReference type="ARBA" id="ARBA00004568"/>
    </source>
</evidence>
<dbReference type="InterPro" id="IPR050971">
    <property type="entry name" value="Cadherin-domain_protein"/>
</dbReference>
<protein>
    <submittedName>
        <fullName evidence="17">Desmoglein 2</fullName>
    </submittedName>
</protein>
<feature type="compositionally biased region" description="Polar residues" evidence="15">
    <location>
        <begin position="881"/>
        <end position="898"/>
    </location>
</feature>
<evidence type="ECO:0000256" key="15">
    <source>
        <dbReference type="SAM" id="MobiDB-lite"/>
    </source>
</evidence>
<proteinExistence type="predicted"/>
<feature type="compositionally biased region" description="Basic and acidic residues" evidence="15">
    <location>
        <begin position="1002"/>
        <end position="1012"/>
    </location>
</feature>
<evidence type="ECO:0000256" key="5">
    <source>
        <dbReference type="ARBA" id="ARBA00022737"/>
    </source>
</evidence>
<dbReference type="FunFam" id="2.60.40.60:FF:000019">
    <property type="entry name" value="Cadherin 2"/>
    <property type="match status" value="1"/>
</dbReference>
<keyword evidence="11" id="KW-0325">Glycoprotein</keyword>
<dbReference type="Gene3D" id="4.10.900.10">
    <property type="entry name" value="TCF3-CBD (Catenin binding domain)"/>
    <property type="match status" value="1"/>
</dbReference>
<keyword evidence="4" id="KW-0479">Metal-binding</keyword>
<feature type="domain" description="Cadherin" evidence="16">
    <location>
        <begin position="41"/>
        <end position="123"/>
    </location>
</feature>
<dbReference type="InterPro" id="IPR027397">
    <property type="entry name" value="Catenin-bd_sf"/>
</dbReference>
<dbReference type="CDD" id="cd11304">
    <property type="entry name" value="Cadherin_repeat"/>
    <property type="match status" value="3"/>
</dbReference>
<dbReference type="FunFam" id="2.60.40.60:FF:000031">
    <property type="entry name" value="Cadherin 3"/>
    <property type="match status" value="1"/>
</dbReference>
<evidence type="ECO:0000256" key="4">
    <source>
        <dbReference type="ARBA" id="ARBA00022723"/>
    </source>
</evidence>
<dbReference type="InterPro" id="IPR020894">
    <property type="entry name" value="Cadherin_CS"/>
</dbReference>
<dbReference type="SMART" id="SM00112">
    <property type="entry name" value="CA"/>
    <property type="match status" value="3"/>
</dbReference>
<dbReference type="FunFam" id="2.60.40.60:FF:000068">
    <property type="entry name" value="Desmoglein 1"/>
    <property type="match status" value="1"/>
</dbReference>
<evidence type="ECO:0000256" key="8">
    <source>
        <dbReference type="ARBA" id="ARBA00022949"/>
    </source>
</evidence>
<feature type="domain" description="Cadherin" evidence="16">
    <location>
        <begin position="329"/>
        <end position="439"/>
    </location>
</feature>
<dbReference type="GO" id="GO:0055113">
    <property type="term" value="P:epiboly involved in gastrulation with mouth forming second"/>
    <property type="evidence" value="ECO:0007669"/>
    <property type="project" value="UniProtKB-ARBA"/>
</dbReference>
<evidence type="ECO:0000256" key="9">
    <source>
        <dbReference type="ARBA" id="ARBA00022989"/>
    </source>
</evidence>
<dbReference type="GO" id="GO:0005509">
    <property type="term" value="F:calcium ion binding"/>
    <property type="evidence" value="ECO:0007669"/>
    <property type="project" value="UniProtKB-UniRule"/>
</dbReference>
<evidence type="ECO:0000256" key="11">
    <source>
        <dbReference type="ARBA" id="ARBA00023180"/>
    </source>
</evidence>
<evidence type="ECO:0000256" key="14">
    <source>
        <dbReference type="RuleBase" id="RU004358"/>
    </source>
</evidence>
<dbReference type="Gene3D" id="2.60.40.60">
    <property type="entry name" value="Cadherins"/>
    <property type="match status" value="5"/>
</dbReference>
<dbReference type="FunFam" id="2.60.40.60:FF:000011">
    <property type="entry name" value="Cadherin 1"/>
    <property type="match status" value="1"/>
</dbReference>
<dbReference type="PROSITE" id="PS00232">
    <property type="entry name" value="CADHERIN_1"/>
    <property type="match status" value="2"/>
</dbReference>
<keyword evidence="7 13" id="KW-0130">Cell adhesion</keyword>
<feature type="domain" description="Cadherin" evidence="16">
    <location>
        <begin position="440"/>
        <end position="553"/>
    </location>
</feature>
<dbReference type="Pfam" id="PF01049">
    <property type="entry name" value="CADH_Y-type_LIR"/>
    <property type="match status" value="1"/>
</dbReference>
<evidence type="ECO:0000256" key="2">
    <source>
        <dbReference type="ARBA" id="ARBA00022475"/>
    </source>
</evidence>
<dbReference type="Pfam" id="PF00028">
    <property type="entry name" value="Cadherin"/>
    <property type="match status" value="2"/>
</dbReference>
<comment type="function">
    <text evidence="14">A component of desmosome cell-cell junctions which are required for positive regulation of cellular adhesion. Involved in the interaction of plaque proteins and intermediate filaments mediating cell-cell adhesion.</text>
</comment>
<feature type="region of interest" description="Disordered" evidence="15">
    <location>
        <begin position="881"/>
        <end position="907"/>
    </location>
</feature>
<feature type="domain" description="Cadherin" evidence="16">
    <location>
        <begin position="122"/>
        <end position="235"/>
    </location>
</feature>
<dbReference type="PANTHER" id="PTHR24025">
    <property type="entry name" value="DESMOGLEIN FAMILY MEMBER"/>
    <property type="match status" value="1"/>
</dbReference>
<dbReference type="Proteomes" id="UP000694523">
    <property type="component" value="Unplaced"/>
</dbReference>
<keyword evidence="18" id="KW-1185">Reference proteome</keyword>
<keyword evidence="3 13" id="KW-0812">Transmembrane</keyword>
<dbReference type="PANTHER" id="PTHR24025:SF32">
    <property type="entry name" value="DESMOGLEIN-2"/>
    <property type="match status" value="1"/>
</dbReference>
<accession>A0A8C6UWC5</accession>
<dbReference type="GO" id="GO:0030057">
    <property type="term" value="C:desmosome"/>
    <property type="evidence" value="ECO:0007669"/>
    <property type="project" value="UniProtKB-SubCell"/>
</dbReference>
<dbReference type="InterPro" id="IPR015919">
    <property type="entry name" value="Cadherin-like_sf"/>
</dbReference>
<evidence type="ECO:0000259" key="16">
    <source>
        <dbReference type="PROSITE" id="PS50268"/>
    </source>
</evidence>
<evidence type="ECO:0000256" key="13">
    <source>
        <dbReference type="RuleBase" id="RU003318"/>
    </source>
</evidence>
<dbReference type="PRINTS" id="PR00205">
    <property type="entry name" value="CADHERIN"/>
</dbReference>
<evidence type="ECO:0000313" key="17">
    <source>
        <dbReference type="Ensembl" id="ENSNMLP00000042498.1"/>
    </source>
</evidence>
<reference evidence="17" key="1">
    <citation type="submission" date="2025-08" db="UniProtKB">
        <authorList>
            <consortium name="Ensembl"/>
        </authorList>
    </citation>
    <scope>IDENTIFICATION</scope>
</reference>